<dbReference type="InterPro" id="IPR052019">
    <property type="entry name" value="F420H2_bilvrd_red/Heme_oxyg"/>
</dbReference>
<dbReference type="Proteomes" id="UP000177871">
    <property type="component" value="Unassembled WGS sequence"/>
</dbReference>
<sequence length="132" mass="15576">MALNKSEITKLLSKEQLVYIATVKQNGNPHIAPIWFVYHQGKIYFETDKTTVKFGNIKRHNRIALCFSGKPGYIIEGSVEWWVEKEAPVPFRKLLWEKYGKDMDDSYITEKTYIFEVIPEKEMSWHYAPGWD</sequence>
<protein>
    <recommendedName>
        <fullName evidence="2">Pyridoxamine 5'-phosphate oxidase N-terminal domain-containing protein</fullName>
    </recommendedName>
</protein>
<keyword evidence="1" id="KW-0560">Oxidoreductase</keyword>
<dbReference type="Pfam" id="PF01243">
    <property type="entry name" value="PNPOx_N"/>
    <property type="match status" value="1"/>
</dbReference>
<evidence type="ECO:0000313" key="4">
    <source>
        <dbReference type="Proteomes" id="UP000177871"/>
    </source>
</evidence>
<dbReference type="GO" id="GO:0016627">
    <property type="term" value="F:oxidoreductase activity, acting on the CH-CH group of donors"/>
    <property type="evidence" value="ECO:0007669"/>
    <property type="project" value="TreeGrafter"/>
</dbReference>
<dbReference type="InterPro" id="IPR012349">
    <property type="entry name" value="Split_barrel_FMN-bd"/>
</dbReference>
<dbReference type="GO" id="GO:0070967">
    <property type="term" value="F:coenzyme F420 binding"/>
    <property type="evidence" value="ECO:0007669"/>
    <property type="project" value="TreeGrafter"/>
</dbReference>
<gene>
    <name evidence="3" type="ORF">A2721_01015</name>
</gene>
<dbReference type="PANTHER" id="PTHR35176:SF6">
    <property type="entry name" value="HEME OXYGENASE HI_0854-RELATED"/>
    <property type="match status" value="1"/>
</dbReference>
<evidence type="ECO:0000313" key="3">
    <source>
        <dbReference type="EMBL" id="OGG19717.1"/>
    </source>
</evidence>
<organism evidence="3 4">
    <name type="scientific">Candidatus Gottesmanbacteria bacterium RIFCSPHIGHO2_01_FULL_47_48</name>
    <dbReference type="NCBI Taxonomy" id="1798381"/>
    <lineage>
        <taxon>Bacteria</taxon>
        <taxon>Candidatus Gottesmaniibacteriota</taxon>
    </lineage>
</organism>
<evidence type="ECO:0000256" key="1">
    <source>
        <dbReference type="ARBA" id="ARBA00023002"/>
    </source>
</evidence>
<dbReference type="PANTHER" id="PTHR35176">
    <property type="entry name" value="HEME OXYGENASE HI_0854-RELATED"/>
    <property type="match status" value="1"/>
</dbReference>
<feature type="domain" description="Pyridoxamine 5'-phosphate oxidase N-terminal" evidence="2">
    <location>
        <begin position="7"/>
        <end position="121"/>
    </location>
</feature>
<reference evidence="3 4" key="1">
    <citation type="journal article" date="2016" name="Nat. Commun.">
        <title>Thousands of microbial genomes shed light on interconnected biogeochemical processes in an aquifer system.</title>
        <authorList>
            <person name="Anantharaman K."/>
            <person name="Brown C.T."/>
            <person name="Hug L.A."/>
            <person name="Sharon I."/>
            <person name="Castelle C.J."/>
            <person name="Probst A.J."/>
            <person name="Thomas B.C."/>
            <person name="Singh A."/>
            <person name="Wilkins M.J."/>
            <person name="Karaoz U."/>
            <person name="Brodie E.L."/>
            <person name="Williams K.H."/>
            <person name="Hubbard S.S."/>
            <person name="Banfield J.F."/>
        </authorList>
    </citation>
    <scope>NUCLEOTIDE SEQUENCE [LARGE SCALE GENOMIC DNA]</scope>
</reference>
<accession>A0A1F6A603</accession>
<dbReference type="AlphaFoldDB" id="A0A1F6A603"/>
<name>A0A1F6A603_9BACT</name>
<dbReference type="STRING" id="1798381.A2721_01015"/>
<proteinExistence type="predicted"/>
<dbReference type="GO" id="GO:0005829">
    <property type="term" value="C:cytosol"/>
    <property type="evidence" value="ECO:0007669"/>
    <property type="project" value="TreeGrafter"/>
</dbReference>
<dbReference type="Gene3D" id="2.30.110.10">
    <property type="entry name" value="Electron Transport, Fmn-binding Protein, Chain A"/>
    <property type="match status" value="1"/>
</dbReference>
<evidence type="ECO:0000259" key="2">
    <source>
        <dbReference type="Pfam" id="PF01243"/>
    </source>
</evidence>
<dbReference type="InterPro" id="IPR011576">
    <property type="entry name" value="Pyridox_Oxase_N"/>
</dbReference>
<dbReference type="SUPFAM" id="SSF50475">
    <property type="entry name" value="FMN-binding split barrel"/>
    <property type="match status" value="1"/>
</dbReference>
<comment type="caution">
    <text evidence="3">The sequence shown here is derived from an EMBL/GenBank/DDBJ whole genome shotgun (WGS) entry which is preliminary data.</text>
</comment>
<dbReference type="EMBL" id="MFJK01000004">
    <property type="protein sequence ID" value="OGG19717.1"/>
    <property type="molecule type" value="Genomic_DNA"/>
</dbReference>